<organism evidence="1">
    <name type="scientific">uncultured delta proteobacterium</name>
    <dbReference type="NCBI Taxonomy" id="34034"/>
    <lineage>
        <taxon>Bacteria</taxon>
        <taxon>Deltaproteobacteria</taxon>
        <taxon>environmental samples</taxon>
    </lineage>
</organism>
<reference evidence="1" key="1">
    <citation type="submission" date="2016-04" db="EMBL/GenBank/DDBJ databases">
        <authorList>
            <person name="Evans L.H."/>
            <person name="Alamgir A."/>
            <person name="Owens N."/>
            <person name="Weber N.D."/>
            <person name="Virtaneva K."/>
            <person name="Barbian K."/>
            <person name="Babar A."/>
            <person name="Rosenke K."/>
        </authorList>
    </citation>
    <scope>NUCLEOTIDE SEQUENCE</scope>
    <source>
        <strain evidence="1">86</strain>
    </source>
</reference>
<name>A0A212JEB7_9DELT</name>
<dbReference type="PROSITE" id="PS51257">
    <property type="entry name" value="PROKAR_LIPOPROTEIN"/>
    <property type="match status" value="1"/>
</dbReference>
<sequence>MSAYRAPGAKFVICRLPLARLVLLICLGLCGCGGKTVAVQSLFPVKSSGTAIYAVPGLELKGTVVRITETSWVNADTSPAAIARYLPVDGAGQALPPPAPDVTQGLRLDWTANNEYGPGNLPDYIRNVSTGSDALVHESRYVYTVDGLVARVETAVAGKTPAFPPSSSRTVYTYGQHDELLARETTHVHGNGNAAGHATEKTVKSVTRYEGYRFDAAGNVLERLVRNDGELVMLQKFSYDAGRLTAQADLDLTLERGVYQGDPHHGMTLVTPGAHRRGDFDVVTTYRYDAAGRLAERVTRYGYHHDADADAAFYREHGGAEKAVPRPSPQGKSEEKNSLTREVFFYDARGNCVRVQEFSGDAPVREWRYRYDGRGNWVRRVQRFAPDGLAVVDREIEYAPEQ</sequence>
<evidence type="ECO:0000313" key="1">
    <source>
        <dbReference type="EMBL" id="SBV97793.1"/>
    </source>
</evidence>
<proteinExistence type="predicted"/>
<protein>
    <recommendedName>
        <fullName evidence="2">YD repeat-containing protein</fullName>
    </recommendedName>
</protein>
<evidence type="ECO:0008006" key="2">
    <source>
        <dbReference type="Google" id="ProtNLM"/>
    </source>
</evidence>
<dbReference type="Gene3D" id="2.180.10.10">
    <property type="entry name" value="RHS repeat-associated core"/>
    <property type="match status" value="1"/>
</dbReference>
<accession>A0A212JEB7</accession>
<dbReference type="AlphaFoldDB" id="A0A212JEB7"/>
<gene>
    <name evidence="1" type="ORF">KL86DPRO_11277</name>
</gene>
<dbReference type="EMBL" id="FLUQ01000001">
    <property type="protein sequence ID" value="SBV97793.1"/>
    <property type="molecule type" value="Genomic_DNA"/>
</dbReference>